<gene>
    <name evidence="1" type="ORF">EZS27_020026</name>
</gene>
<organism evidence="1">
    <name type="scientific">termite gut metagenome</name>
    <dbReference type="NCBI Taxonomy" id="433724"/>
    <lineage>
        <taxon>unclassified sequences</taxon>
        <taxon>metagenomes</taxon>
        <taxon>organismal metagenomes</taxon>
    </lineage>
</organism>
<proteinExistence type="predicted"/>
<dbReference type="EMBL" id="SNRY01001381">
    <property type="protein sequence ID" value="KAA6331357.1"/>
    <property type="molecule type" value="Genomic_DNA"/>
</dbReference>
<name>A0A5J4RBB8_9ZZZZ</name>
<protein>
    <recommendedName>
        <fullName evidence="2">SusD/RagB family nutrient-binding outer membrane lipoprotein</fullName>
    </recommendedName>
</protein>
<dbReference type="InterPro" id="IPR041662">
    <property type="entry name" value="SusD-like_2"/>
</dbReference>
<evidence type="ECO:0008006" key="2">
    <source>
        <dbReference type="Google" id="ProtNLM"/>
    </source>
</evidence>
<dbReference type="Gene3D" id="1.25.40.390">
    <property type="match status" value="2"/>
</dbReference>
<sequence length="610" mass="69241">MKKILYICLGIAFALSLNACSDYLDINENPNNPSNMVPTPSLRLRSILTQFSDCYESSGTRSCWVTGNITKTSGTAANDYIVKWRPLQSSTTWPYQAWFVYTAANLPDMFKKCEETGAWNYLGAAQLIHAWGFMIMVDIYGEMPYTEALNGIISPKYDTGETIYHGCLEMLETAIENLQKEQEPTADSFADGDIWNNGDKNKWIKLAYGLKARWLLNASKKVNFDPNQVLEALEKTVQSNADNTIMRYKNSSISQEDGLRALQHVNLGNTTSRITKWYLDLLTNTFTGGSGTEDPRTDLLVPSGQFHNAQGEFEYHRTAGVDMYSNIRNAGGPVTFDVYTSGHATAVKFFGKDVNTIHDLWASGTTDANRRGDSIYVPIYSEHGSWITIGDPTDDRYIADRYTGSTKLIKSTGTFYTRADAPGHFMCYPEVCFMKAECYFRLGQKGQALIEYKKGIRAHMELMNEKLKDYDQNVFGKQVIQGSKIETFLSSPAVAQTETELTMAKIMQQKFIACSFSLQNWNDMRRFNYSAGNIKDFGVVYPDYGRPGEFDAESARHYKSDNPQDERYWFRRFQQCSHETDRNSVNHKNSNPEALELTINSYPVWWDTAE</sequence>
<reference evidence="1" key="1">
    <citation type="submission" date="2019-03" db="EMBL/GenBank/DDBJ databases">
        <title>Single cell metagenomics reveals metabolic interactions within the superorganism composed of flagellate Streblomastix strix and complex community of Bacteroidetes bacteria on its surface.</title>
        <authorList>
            <person name="Treitli S.C."/>
            <person name="Kolisko M."/>
            <person name="Husnik F."/>
            <person name="Keeling P."/>
            <person name="Hampl V."/>
        </authorList>
    </citation>
    <scope>NUCLEOTIDE SEQUENCE</scope>
    <source>
        <strain evidence="1">STM</strain>
    </source>
</reference>
<dbReference type="InterPro" id="IPR011990">
    <property type="entry name" value="TPR-like_helical_dom_sf"/>
</dbReference>
<dbReference type="AlphaFoldDB" id="A0A5J4RBB8"/>
<dbReference type="SUPFAM" id="SSF48452">
    <property type="entry name" value="TPR-like"/>
    <property type="match status" value="1"/>
</dbReference>
<evidence type="ECO:0000313" key="1">
    <source>
        <dbReference type="EMBL" id="KAA6331357.1"/>
    </source>
</evidence>
<comment type="caution">
    <text evidence="1">The sequence shown here is derived from an EMBL/GenBank/DDBJ whole genome shotgun (WGS) entry which is preliminary data.</text>
</comment>
<dbReference type="Pfam" id="PF12771">
    <property type="entry name" value="SusD-like_2"/>
    <property type="match status" value="2"/>
</dbReference>
<accession>A0A5J4RBB8</accession>